<evidence type="ECO:0000256" key="5">
    <source>
        <dbReference type="ARBA" id="ARBA00023136"/>
    </source>
</evidence>
<comment type="subcellular location">
    <subcellularLocation>
        <location evidence="1">Membrane</location>
        <topology evidence="1">Multi-pass membrane protein</topology>
    </subcellularLocation>
</comment>
<comment type="similarity">
    <text evidence="2">Belongs to the MS4A family.</text>
</comment>
<feature type="transmembrane region" description="Helical" evidence="7">
    <location>
        <begin position="128"/>
        <end position="147"/>
    </location>
</feature>
<evidence type="ECO:0000256" key="4">
    <source>
        <dbReference type="ARBA" id="ARBA00022989"/>
    </source>
</evidence>
<dbReference type="OMA" id="YWMVLSG"/>
<evidence type="ECO:0000256" key="3">
    <source>
        <dbReference type="ARBA" id="ARBA00022692"/>
    </source>
</evidence>
<dbReference type="InterPro" id="IPR007237">
    <property type="entry name" value="CD20-like"/>
</dbReference>
<feature type="region of interest" description="Disordered" evidence="6">
    <location>
        <begin position="242"/>
        <end position="262"/>
    </location>
</feature>
<evidence type="ECO:0000256" key="6">
    <source>
        <dbReference type="SAM" id="MobiDB-lite"/>
    </source>
</evidence>
<proteinExistence type="inferred from homology"/>
<keyword evidence="3 7" id="KW-0812">Transmembrane</keyword>
<evidence type="ECO:0000256" key="1">
    <source>
        <dbReference type="ARBA" id="ARBA00004141"/>
    </source>
</evidence>
<dbReference type="HOGENOM" id="CLU_091032_0_0_1"/>
<keyword evidence="9" id="KW-1185">Reference proteome</keyword>
<dbReference type="eggNOG" id="ENOG502S2RH">
    <property type="taxonomic scope" value="Eukaryota"/>
</dbReference>
<feature type="compositionally biased region" description="Polar residues" evidence="6">
    <location>
        <begin position="242"/>
        <end position="255"/>
    </location>
</feature>
<feature type="compositionally biased region" description="Polar residues" evidence="6">
    <location>
        <begin position="1"/>
        <end position="16"/>
    </location>
</feature>
<feature type="transmembrane region" description="Helical" evidence="7">
    <location>
        <begin position="190"/>
        <end position="213"/>
    </location>
</feature>
<evidence type="ECO:0000256" key="2">
    <source>
        <dbReference type="ARBA" id="ARBA00009565"/>
    </source>
</evidence>
<sequence length="262" mass="27545">FVSPKPTTQTRMSETAANPYPPINTMASWSQQPPGVINPVNQAPGSQPPFLTSPGIYSSFQHDQANIQMVNSATGTEAINFKEEAQILGGIQIVIGVMHIGFGVILGLMNDSYKMALGFASLSFISGYTFWGGISFIISGSLSISAAKVFSRCLLKGSLGMNVVSAAFAGIGMILLVVDMSINGAPRQDYWALLSGKGISAMLVIFSLLEFCITCVSAHSSTQAIDTNPPVVVIPTMYGNPSTSAPSSVPLTNDGQPAYGPR</sequence>
<feature type="region of interest" description="Disordered" evidence="6">
    <location>
        <begin position="1"/>
        <end position="21"/>
    </location>
</feature>
<keyword evidence="5 7" id="KW-0472">Membrane</keyword>
<dbReference type="GO" id="GO:0005886">
    <property type="term" value="C:plasma membrane"/>
    <property type="evidence" value="ECO:0007669"/>
    <property type="project" value="TreeGrafter"/>
</dbReference>
<feature type="transmembrane region" description="Helical" evidence="7">
    <location>
        <begin position="87"/>
        <end position="108"/>
    </location>
</feature>
<dbReference type="InterPro" id="IPR030417">
    <property type="entry name" value="MS4A"/>
</dbReference>
<dbReference type="Ensembl" id="ENSLAFT00000015524.2">
    <property type="protein sequence ID" value="ENSLAFP00000013009.2"/>
    <property type="gene ID" value="ENSLAFG00000015526.2"/>
</dbReference>
<dbReference type="AlphaFoldDB" id="G3TFB7"/>
<evidence type="ECO:0000256" key="7">
    <source>
        <dbReference type="SAM" id="Phobius"/>
    </source>
</evidence>
<dbReference type="Pfam" id="PF04103">
    <property type="entry name" value="CD20"/>
    <property type="match status" value="1"/>
</dbReference>
<dbReference type="GeneTree" id="ENSGT00940000162443"/>
<feature type="transmembrane region" description="Helical" evidence="7">
    <location>
        <begin position="159"/>
        <end position="178"/>
    </location>
</feature>
<organism evidence="8 9">
    <name type="scientific">Loxodonta africana</name>
    <name type="common">African elephant</name>
    <dbReference type="NCBI Taxonomy" id="9785"/>
    <lineage>
        <taxon>Eukaryota</taxon>
        <taxon>Metazoa</taxon>
        <taxon>Chordata</taxon>
        <taxon>Craniata</taxon>
        <taxon>Vertebrata</taxon>
        <taxon>Euteleostomi</taxon>
        <taxon>Mammalia</taxon>
        <taxon>Eutheria</taxon>
        <taxon>Afrotheria</taxon>
        <taxon>Proboscidea</taxon>
        <taxon>Elephantidae</taxon>
        <taxon>Loxodonta</taxon>
    </lineage>
</organism>
<name>G3TFB7_LOXAF</name>
<accession>G3TFB7</accession>
<evidence type="ECO:0000313" key="9">
    <source>
        <dbReference type="Proteomes" id="UP000007646"/>
    </source>
</evidence>
<reference evidence="8 9" key="1">
    <citation type="submission" date="2009-06" db="EMBL/GenBank/DDBJ databases">
        <title>The Genome Sequence of Loxodonta africana (African elephant).</title>
        <authorList>
            <person name="Di Palma F."/>
            <person name="Heiman D."/>
            <person name="Young S."/>
            <person name="Johnson J."/>
            <person name="Lander E.S."/>
            <person name="Lindblad-Toh K."/>
        </authorList>
    </citation>
    <scope>NUCLEOTIDE SEQUENCE [LARGE SCALE GENOMIC DNA]</scope>
    <source>
        <strain evidence="8 9">Isolate ISIS603380</strain>
    </source>
</reference>
<keyword evidence="4 7" id="KW-1133">Transmembrane helix</keyword>
<dbReference type="PANTHER" id="PTHR23320:SF72">
    <property type="entry name" value="MEMBRANE-SPANNING 4-DOMAINS SUBFAMILY A MEMBER 12"/>
    <property type="match status" value="1"/>
</dbReference>
<dbReference type="STRING" id="9785.ENSLAFP00000013009"/>
<reference evidence="8" key="3">
    <citation type="submission" date="2025-09" db="UniProtKB">
        <authorList>
            <consortium name="Ensembl"/>
        </authorList>
    </citation>
    <scope>IDENTIFICATION</scope>
    <source>
        <strain evidence="8">Isolate ISIS603380</strain>
    </source>
</reference>
<evidence type="ECO:0000313" key="8">
    <source>
        <dbReference type="Ensembl" id="ENSLAFP00000013009.2"/>
    </source>
</evidence>
<dbReference type="InParanoid" id="G3TFB7"/>
<dbReference type="FunCoup" id="G3TFB7">
    <property type="interactions" value="17"/>
</dbReference>
<dbReference type="PANTHER" id="PTHR23320">
    <property type="entry name" value="MEMBRANE-SPANNING 4-DOMAINS SUBFAMILY A MS4A -RELATED"/>
    <property type="match status" value="1"/>
</dbReference>
<reference evidence="8" key="2">
    <citation type="submission" date="2025-08" db="UniProtKB">
        <authorList>
            <consortium name="Ensembl"/>
        </authorList>
    </citation>
    <scope>IDENTIFICATION</scope>
    <source>
        <strain evidence="8">Isolate ISIS603380</strain>
    </source>
</reference>
<protein>
    <submittedName>
        <fullName evidence="8">Membrane spanning 4-domains A12</fullName>
    </submittedName>
</protein>
<dbReference type="GO" id="GO:0007166">
    <property type="term" value="P:cell surface receptor signaling pathway"/>
    <property type="evidence" value="ECO:0007669"/>
    <property type="project" value="TreeGrafter"/>
</dbReference>
<gene>
    <name evidence="8" type="primary">MS4A12</name>
</gene>
<dbReference type="Proteomes" id="UP000007646">
    <property type="component" value="Unassembled WGS sequence"/>
</dbReference>